<proteinExistence type="predicted"/>
<dbReference type="Gene3D" id="3.40.30.10">
    <property type="entry name" value="Glutaredoxin"/>
    <property type="match status" value="1"/>
</dbReference>
<organism evidence="3 4">
    <name type="scientific">Leucothrix arctica</name>
    <dbReference type="NCBI Taxonomy" id="1481894"/>
    <lineage>
        <taxon>Bacteria</taxon>
        <taxon>Pseudomonadati</taxon>
        <taxon>Pseudomonadota</taxon>
        <taxon>Gammaproteobacteria</taxon>
        <taxon>Thiotrichales</taxon>
        <taxon>Thiotrichaceae</taxon>
        <taxon>Leucothrix</taxon>
    </lineage>
</organism>
<dbReference type="SUPFAM" id="SSF47616">
    <property type="entry name" value="GST C-terminal domain-like"/>
    <property type="match status" value="1"/>
</dbReference>
<keyword evidence="3" id="KW-0808">Transferase</keyword>
<dbReference type="Pfam" id="PF13417">
    <property type="entry name" value="GST_N_3"/>
    <property type="match status" value="1"/>
</dbReference>
<dbReference type="InterPro" id="IPR004046">
    <property type="entry name" value="GST_C"/>
</dbReference>
<dbReference type="InterPro" id="IPR004045">
    <property type="entry name" value="Glutathione_S-Trfase_N"/>
</dbReference>
<dbReference type="CDD" id="cd00570">
    <property type="entry name" value="GST_N_family"/>
    <property type="match status" value="1"/>
</dbReference>
<feature type="domain" description="GST N-terminal" evidence="1">
    <location>
        <begin position="1"/>
        <end position="78"/>
    </location>
</feature>
<dbReference type="InterPro" id="IPR036282">
    <property type="entry name" value="Glutathione-S-Trfase_C_sf"/>
</dbReference>
<dbReference type="SUPFAM" id="SSF52833">
    <property type="entry name" value="Thioredoxin-like"/>
    <property type="match status" value="1"/>
</dbReference>
<dbReference type="Gene3D" id="1.20.1050.10">
    <property type="match status" value="1"/>
</dbReference>
<evidence type="ECO:0000259" key="1">
    <source>
        <dbReference type="PROSITE" id="PS50404"/>
    </source>
</evidence>
<dbReference type="Pfam" id="PF00043">
    <property type="entry name" value="GST_C"/>
    <property type="match status" value="1"/>
</dbReference>
<protein>
    <submittedName>
        <fullName evidence="3">Glutathione S-transferase family protein</fullName>
    </submittedName>
</protein>
<dbReference type="GO" id="GO:0006559">
    <property type="term" value="P:L-phenylalanine catabolic process"/>
    <property type="evidence" value="ECO:0007669"/>
    <property type="project" value="TreeGrafter"/>
</dbReference>
<evidence type="ECO:0000313" key="3">
    <source>
        <dbReference type="EMBL" id="PWQ93695.1"/>
    </source>
</evidence>
<dbReference type="InterPro" id="IPR036249">
    <property type="entry name" value="Thioredoxin-like_sf"/>
</dbReference>
<evidence type="ECO:0000259" key="2">
    <source>
        <dbReference type="PROSITE" id="PS50405"/>
    </source>
</evidence>
<gene>
    <name evidence="3" type="ORF">DKT75_18970</name>
</gene>
<accession>A0A317C4X5</accession>
<evidence type="ECO:0000313" key="4">
    <source>
        <dbReference type="Proteomes" id="UP000245506"/>
    </source>
</evidence>
<keyword evidence="4" id="KW-1185">Reference proteome</keyword>
<dbReference type="PROSITE" id="PS50405">
    <property type="entry name" value="GST_CTER"/>
    <property type="match status" value="1"/>
</dbReference>
<feature type="domain" description="GST C-terminal" evidence="2">
    <location>
        <begin position="83"/>
        <end position="241"/>
    </location>
</feature>
<reference evidence="3 4" key="1">
    <citation type="submission" date="2018-05" db="EMBL/GenBank/DDBJ databases">
        <title>Leucothrix arctica sp. nov., isolated from Arctic seawater.</title>
        <authorList>
            <person name="Choi A."/>
            <person name="Baek K."/>
        </authorList>
    </citation>
    <scope>NUCLEOTIDE SEQUENCE [LARGE SCALE GENOMIC DNA]</scope>
    <source>
        <strain evidence="3 4">IMCC9719</strain>
    </source>
</reference>
<comment type="caution">
    <text evidence="3">The sequence shown here is derived from an EMBL/GenBank/DDBJ whole genome shotgun (WGS) entry which is preliminary data.</text>
</comment>
<sequence>MLKLHQFPISHYCEKARWALEIKELQYRKVNLLPGPHIKKAKKIAKRSSLPILEHDGVFIQESSDIITYLDNNFSRRSLTPEQPKEQELAAAWESFADREIGPAVRLLCYSTLLDHPGIMIPLFTKNGPWYGRWALKPAFPKIAESMRDMFKITPQSAIEAENKVSTALDNLNATLGDREFLVGDTFTRADLSVASLLSPLIMHRTYGVEWPDSMPEPLASQMTSFHDRLGWVEHIYDNFR</sequence>
<dbReference type="GO" id="GO:0004364">
    <property type="term" value="F:glutathione transferase activity"/>
    <property type="evidence" value="ECO:0007669"/>
    <property type="project" value="TreeGrafter"/>
</dbReference>
<dbReference type="Proteomes" id="UP000245506">
    <property type="component" value="Unassembled WGS sequence"/>
</dbReference>
<dbReference type="GO" id="GO:0016034">
    <property type="term" value="F:maleylacetoacetate isomerase activity"/>
    <property type="evidence" value="ECO:0007669"/>
    <property type="project" value="TreeGrafter"/>
</dbReference>
<dbReference type="OrthoDB" id="5242791at2"/>
<dbReference type="InterPro" id="IPR010987">
    <property type="entry name" value="Glutathione-S-Trfase_C-like"/>
</dbReference>
<dbReference type="AlphaFoldDB" id="A0A317C4X5"/>
<dbReference type="EMBL" id="QGKL01000042">
    <property type="protein sequence ID" value="PWQ93695.1"/>
    <property type="molecule type" value="Genomic_DNA"/>
</dbReference>
<dbReference type="PANTHER" id="PTHR42673:SF4">
    <property type="entry name" value="MALEYLACETOACETATE ISOMERASE"/>
    <property type="match status" value="1"/>
</dbReference>
<dbReference type="GO" id="GO:0006749">
    <property type="term" value="P:glutathione metabolic process"/>
    <property type="evidence" value="ECO:0007669"/>
    <property type="project" value="TreeGrafter"/>
</dbReference>
<dbReference type="PANTHER" id="PTHR42673">
    <property type="entry name" value="MALEYLACETOACETATE ISOMERASE"/>
    <property type="match status" value="1"/>
</dbReference>
<dbReference type="RefSeq" id="WP_109825762.1">
    <property type="nucleotide sequence ID" value="NZ_QGKL01000042.1"/>
</dbReference>
<dbReference type="PROSITE" id="PS50404">
    <property type="entry name" value="GST_NTER"/>
    <property type="match status" value="1"/>
</dbReference>
<name>A0A317C4X5_9GAMM</name>